<accession>A0ABT0Z5R3</accession>
<dbReference type="SUPFAM" id="SSF55729">
    <property type="entry name" value="Acyl-CoA N-acyltransferases (Nat)"/>
    <property type="match status" value="2"/>
</dbReference>
<proteinExistence type="predicted"/>
<evidence type="ECO:0000259" key="1">
    <source>
        <dbReference type="PROSITE" id="PS51186"/>
    </source>
</evidence>
<dbReference type="InterPro" id="IPR050276">
    <property type="entry name" value="MshD_Acetyltransferase"/>
</dbReference>
<feature type="domain" description="N-acetyltransferase" evidence="1">
    <location>
        <begin position="1"/>
        <end position="159"/>
    </location>
</feature>
<dbReference type="PROSITE" id="PS51186">
    <property type="entry name" value="GNAT"/>
    <property type="match status" value="2"/>
</dbReference>
<protein>
    <submittedName>
        <fullName evidence="2">GNAT family N-acetyltransferase</fullName>
    </submittedName>
</protein>
<feature type="domain" description="N-acetyltransferase" evidence="1">
    <location>
        <begin position="154"/>
        <end position="281"/>
    </location>
</feature>
<dbReference type="PANTHER" id="PTHR43617">
    <property type="entry name" value="L-AMINO ACID N-ACETYLTRANSFERASE"/>
    <property type="match status" value="1"/>
</dbReference>
<gene>
    <name evidence="2" type="ORF">NE848_16845</name>
</gene>
<dbReference type="Gene3D" id="3.40.630.30">
    <property type="match status" value="2"/>
</dbReference>
<reference evidence="2" key="1">
    <citation type="submission" date="2022-06" db="EMBL/GenBank/DDBJ databases">
        <title>Gramella sediminis sp. nov., isolated from deep-sea sediment of the Indian Ocean.</title>
        <authorList>
            <person name="Yang L."/>
        </authorList>
    </citation>
    <scope>NUCLEOTIDE SEQUENCE</scope>
    <source>
        <strain evidence="2">HMD3159</strain>
    </source>
</reference>
<evidence type="ECO:0000313" key="3">
    <source>
        <dbReference type="Proteomes" id="UP001155077"/>
    </source>
</evidence>
<dbReference type="Pfam" id="PF00583">
    <property type="entry name" value="Acetyltransf_1"/>
    <property type="match status" value="2"/>
</dbReference>
<name>A0ABT0Z5R3_9FLAO</name>
<dbReference type="InterPro" id="IPR000182">
    <property type="entry name" value="GNAT_dom"/>
</dbReference>
<dbReference type="RefSeq" id="WP_252115782.1">
    <property type="nucleotide sequence ID" value="NZ_JAMSCK010000009.1"/>
</dbReference>
<dbReference type="CDD" id="cd04301">
    <property type="entry name" value="NAT_SF"/>
    <property type="match status" value="1"/>
</dbReference>
<dbReference type="InterPro" id="IPR016181">
    <property type="entry name" value="Acyl_CoA_acyltransferase"/>
</dbReference>
<keyword evidence="3" id="KW-1185">Reference proteome</keyword>
<evidence type="ECO:0000313" key="2">
    <source>
        <dbReference type="EMBL" id="MCM8571068.1"/>
    </source>
</evidence>
<dbReference type="Proteomes" id="UP001155077">
    <property type="component" value="Unassembled WGS sequence"/>
</dbReference>
<organism evidence="2 3">
    <name type="scientific">Gramella jeungdoensis</name>
    <dbReference type="NCBI Taxonomy" id="708091"/>
    <lineage>
        <taxon>Bacteria</taxon>
        <taxon>Pseudomonadati</taxon>
        <taxon>Bacteroidota</taxon>
        <taxon>Flavobacteriia</taxon>
        <taxon>Flavobacteriales</taxon>
        <taxon>Flavobacteriaceae</taxon>
        <taxon>Christiangramia</taxon>
    </lineage>
</organism>
<sequence length="281" mass="31752">MEIKDLKNISISELAEAFNLAFSDYLVPLQLTEEQLAKKMKNDGVNLDISAGAFENGRLVGFILHGKGSFKGLPTAYNAGTGVIPSERGKQITGRLYDFILPILKEAQTAQCLLEVITYNGPAIKIYEKIGYERTRELLCFKGSVTKEPIPLLESFSLNEPDSINSHIYKSFFDWDPSWQNSFEAIERSRNDLNIITAEKNEEPVAFITYNPETARVSQFAVKDKYRKQGVGTLLFQELQKSLKHDISIINIDSRAFDTISFLKSIGLKAFLSQYEMIMKL</sequence>
<comment type="caution">
    <text evidence="2">The sequence shown here is derived from an EMBL/GenBank/DDBJ whole genome shotgun (WGS) entry which is preliminary data.</text>
</comment>
<dbReference type="EMBL" id="JAMSCK010000009">
    <property type="protein sequence ID" value="MCM8571068.1"/>
    <property type="molecule type" value="Genomic_DNA"/>
</dbReference>